<dbReference type="InterPro" id="IPR008979">
    <property type="entry name" value="Galactose-bd-like_sf"/>
</dbReference>
<evidence type="ECO:0000313" key="4">
    <source>
        <dbReference type="EMBL" id="MBB5867560.1"/>
    </source>
</evidence>
<dbReference type="Gene3D" id="2.60.120.260">
    <property type="entry name" value="Galactose-binding domain-like"/>
    <property type="match status" value="1"/>
</dbReference>
<accession>A0A841BL72</accession>
<dbReference type="SUPFAM" id="SSF49785">
    <property type="entry name" value="Galactose-binding domain-like"/>
    <property type="match status" value="1"/>
</dbReference>
<feature type="compositionally biased region" description="Pro residues" evidence="2">
    <location>
        <begin position="283"/>
        <end position="296"/>
    </location>
</feature>
<feature type="domain" description="CBM-cenC" evidence="3">
    <location>
        <begin position="297"/>
        <end position="419"/>
    </location>
</feature>
<evidence type="ECO:0000256" key="2">
    <source>
        <dbReference type="SAM" id="MobiDB-lite"/>
    </source>
</evidence>
<dbReference type="RefSeq" id="WP_184832467.1">
    <property type="nucleotide sequence ID" value="NZ_JACHMN010000001.1"/>
</dbReference>
<evidence type="ECO:0000313" key="5">
    <source>
        <dbReference type="Proteomes" id="UP000587527"/>
    </source>
</evidence>
<reference evidence="4 5" key="1">
    <citation type="submission" date="2020-08" db="EMBL/GenBank/DDBJ databases">
        <title>Sequencing the genomes of 1000 actinobacteria strains.</title>
        <authorList>
            <person name="Klenk H.-P."/>
        </authorList>
    </citation>
    <scope>NUCLEOTIDE SEQUENCE [LARGE SCALE GENOMIC DNA]</scope>
    <source>
        <strain evidence="4 5">DSM 45362</strain>
    </source>
</reference>
<dbReference type="AlphaFoldDB" id="A0A841BL72"/>
<feature type="compositionally biased region" description="Low complexity" evidence="2">
    <location>
        <begin position="217"/>
        <end position="255"/>
    </location>
</feature>
<dbReference type="Pfam" id="PF02018">
    <property type="entry name" value="CBM_4_9"/>
    <property type="match status" value="1"/>
</dbReference>
<dbReference type="InterPro" id="IPR003305">
    <property type="entry name" value="CenC_carb-bd"/>
</dbReference>
<name>A0A841BL72_9ACTN</name>
<keyword evidence="5" id="KW-1185">Reference proteome</keyword>
<evidence type="ECO:0000259" key="3">
    <source>
        <dbReference type="Pfam" id="PF02018"/>
    </source>
</evidence>
<sequence length="435" mass="44892">MSGELLQCPECGRESSGESPYCLDPACAALLVAPRPQPTAAPVKQVASAVEPAPAPVTRPAERIEPTAVQTPTTADRGEQVSPSPVESGSARAVTSGGPAPTVPAPVGAAAGVPVEVVAAPVAAAPAARARHRAIMARVAWRPTLPRPRLPQLHLPRLHLPRLRLPQLRLPRLALRRPEWTVALPRPRRKPTLIAAATVAALAVVVAAGIWAGSGSSAADALPPPVAATASPSPTVASPTPDPDPVQSATAAPTVVPSPPLRPVQASTAPGASPKAPQRSTAPPKPATSPKPPAPGPLLSNGSFSSGTSPWWGSKPVVAVRSDSGRLRADVSSGTTQAWDAMVAHDFSPLIRGKSYTLSFDAASSVTRSIAVTVQMGGSPFTNTMWKNPSVDSSMSHYSYTFTSNVNTDWGLVSFQLGNNGAFTFWLDNVTLVAH</sequence>
<feature type="region of interest" description="Disordered" evidence="2">
    <location>
        <begin position="43"/>
        <end position="99"/>
    </location>
</feature>
<protein>
    <recommendedName>
        <fullName evidence="3">CBM-cenC domain-containing protein</fullName>
    </recommendedName>
</protein>
<dbReference type="GO" id="GO:0016798">
    <property type="term" value="F:hydrolase activity, acting on glycosyl bonds"/>
    <property type="evidence" value="ECO:0007669"/>
    <property type="project" value="InterPro"/>
</dbReference>
<keyword evidence="1" id="KW-0378">Hydrolase</keyword>
<comment type="caution">
    <text evidence="4">The sequence shown here is derived from an EMBL/GenBank/DDBJ whole genome shotgun (WGS) entry which is preliminary data.</text>
</comment>
<feature type="region of interest" description="Disordered" evidence="2">
    <location>
        <begin position="217"/>
        <end position="309"/>
    </location>
</feature>
<dbReference type="Proteomes" id="UP000587527">
    <property type="component" value="Unassembled WGS sequence"/>
</dbReference>
<gene>
    <name evidence="4" type="ORF">F4553_000939</name>
</gene>
<evidence type="ECO:0000256" key="1">
    <source>
        <dbReference type="ARBA" id="ARBA00022801"/>
    </source>
</evidence>
<feature type="compositionally biased region" description="Polar residues" evidence="2">
    <location>
        <begin position="300"/>
        <end position="309"/>
    </location>
</feature>
<proteinExistence type="predicted"/>
<dbReference type="EMBL" id="JACHMN010000001">
    <property type="protein sequence ID" value="MBB5867560.1"/>
    <property type="molecule type" value="Genomic_DNA"/>
</dbReference>
<organism evidence="4 5">
    <name type="scientific">Allocatelliglobosispora scoriae</name>
    <dbReference type="NCBI Taxonomy" id="643052"/>
    <lineage>
        <taxon>Bacteria</taxon>
        <taxon>Bacillati</taxon>
        <taxon>Actinomycetota</taxon>
        <taxon>Actinomycetes</taxon>
        <taxon>Micromonosporales</taxon>
        <taxon>Micromonosporaceae</taxon>
        <taxon>Allocatelliglobosispora</taxon>
    </lineage>
</organism>